<dbReference type="Proteomes" id="UP000001940">
    <property type="component" value="Chromosome III"/>
</dbReference>
<dbReference type="WormBase" id="F01F1.1b">
    <property type="protein sequence ID" value="CE26885"/>
    <property type="gene ID" value="WBGene00017158"/>
    <property type="gene designation" value="hpo-10"/>
</dbReference>
<dbReference type="UCSC" id="F01F1.1b">
    <property type="organism name" value="c. elegans"/>
</dbReference>
<dbReference type="GeneID" id="175829"/>
<proteinExistence type="predicted"/>
<dbReference type="CTD" id="175829"/>
<keyword evidence="3" id="KW-1185">Reference proteome</keyword>
<sequence length="57" mass="5998">MGEEVMSIPVPMETGANSEAWKKANEALMKIQGGMSKGLNASNGNNNTEKDKGSEKG</sequence>
<evidence type="ECO:0000313" key="2">
    <source>
        <dbReference type="EMBL" id="CCD65982.1"/>
    </source>
</evidence>
<accession>Q95QN0</accession>
<dbReference type="AGR" id="WB:WBGene00017158"/>
<dbReference type="KEGG" id="cel:CELE_F01F1.1"/>
<gene>
    <name evidence="2 4" type="primary">hpo-10</name>
    <name evidence="2" type="ORF">CELE_F01F1.1</name>
    <name evidence="4" type="ORF">F01F1.1</name>
</gene>
<dbReference type="OrthoDB" id="199574at2759"/>
<protein>
    <submittedName>
        <fullName evidence="2">SAC3_GANP domain-containing protein</fullName>
    </submittedName>
</protein>
<dbReference type="HOGENOM" id="CLU_2998427_0_0_1"/>
<dbReference type="RefSeq" id="NP_001370504.1">
    <property type="nucleotide sequence ID" value="NM_001382886.1"/>
</dbReference>
<dbReference type="Bgee" id="WBGene00017158">
    <property type="expression patterns" value="Expressed in pharyngeal muscle cell (C elegans) and 4 other cell types or tissues"/>
</dbReference>
<dbReference type="ExpressionAtlas" id="Q95QN0">
    <property type="expression patterns" value="baseline"/>
</dbReference>
<feature type="compositionally biased region" description="Basic and acidic residues" evidence="1">
    <location>
        <begin position="48"/>
        <end position="57"/>
    </location>
</feature>
<name>Q95QN0_CAEEL</name>
<reference evidence="2 3" key="1">
    <citation type="journal article" date="1998" name="Science">
        <title>Genome sequence of the nematode C. elegans: a platform for investigating biology.</title>
        <authorList>
            <consortium name="The C. elegans sequencing consortium"/>
            <person name="Sulson J.E."/>
            <person name="Waterston R."/>
        </authorList>
    </citation>
    <scope>NUCLEOTIDE SEQUENCE [LARGE SCALE GENOMIC DNA]</scope>
    <source>
        <strain evidence="2 3">Bristol N2</strain>
    </source>
</reference>
<dbReference type="EMBL" id="BX284603">
    <property type="protein sequence ID" value="CCD65982.1"/>
    <property type="molecule type" value="Genomic_DNA"/>
</dbReference>
<evidence type="ECO:0000256" key="1">
    <source>
        <dbReference type="SAM" id="MobiDB-lite"/>
    </source>
</evidence>
<evidence type="ECO:0000313" key="3">
    <source>
        <dbReference type="Proteomes" id="UP000001940"/>
    </source>
</evidence>
<organism evidence="2 3">
    <name type="scientific">Caenorhabditis elegans</name>
    <dbReference type="NCBI Taxonomy" id="6239"/>
    <lineage>
        <taxon>Eukaryota</taxon>
        <taxon>Metazoa</taxon>
        <taxon>Ecdysozoa</taxon>
        <taxon>Nematoda</taxon>
        <taxon>Chromadorea</taxon>
        <taxon>Rhabditida</taxon>
        <taxon>Rhabditina</taxon>
        <taxon>Rhabditomorpha</taxon>
        <taxon>Rhabditoidea</taxon>
        <taxon>Rhabditidae</taxon>
        <taxon>Peloderinae</taxon>
        <taxon>Caenorhabditis</taxon>
    </lineage>
</organism>
<dbReference type="AlphaFoldDB" id="Q95QN0"/>
<evidence type="ECO:0000313" key="4">
    <source>
        <dbReference type="WormBase" id="F01F1.1b"/>
    </source>
</evidence>
<dbReference type="SMR" id="Q95QN0"/>
<feature type="region of interest" description="Disordered" evidence="1">
    <location>
        <begin position="32"/>
        <end position="57"/>
    </location>
</feature>